<feature type="chain" id="PRO_5031224870" evidence="1">
    <location>
        <begin position="23"/>
        <end position="100"/>
    </location>
</feature>
<evidence type="ECO:0000313" key="2">
    <source>
        <dbReference type="EMBL" id="PMP28891.1"/>
    </source>
</evidence>
<keyword evidence="1" id="KW-0732">Signal</keyword>
<evidence type="ECO:0000256" key="1">
    <source>
        <dbReference type="SAM" id="SignalP"/>
    </source>
</evidence>
<name>A0A7Z1S2A3_9VIBR</name>
<gene>
    <name evidence="2" type="ORF">BCS90_18015</name>
</gene>
<organism evidence="2">
    <name type="scientific">Vibrio cyclitrophicus</name>
    <dbReference type="NCBI Taxonomy" id="47951"/>
    <lineage>
        <taxon>Bacteria</taxon>
        <taxon>Pseudomonadati</taxon>
        <taxon>Pseudomonadota</taxon>
        <taxon>Gammaproteobacteria</taxon>
        <taxon>Vibrionales</taxon>
        <taxon>Vibrionaceae</taxon>
        <taxon>Vibrio</taxon>
    </lineage>
</organism>
<protein>
    <submittedName>
        <fullName evidence="2">Uncharacterized protein</fullName>
    </submittedName>
</protein>
<sequence>MKVITNLFLASIALFSPLQVHATDIDQQTVCTAVSWKVADNVGKCKTGQKIAFLPNSFGNEQLPIMFIAVNCDMRYNVSLTNGGAVCLFKPVENVVVASE</sequence>
<accession>A0A7Z1S2A3</accession>
<dbReference type="RefSeq" id="WP_010429037.1">
    <property type="nucleotide sequence ID" value="NZ_AP025481.1"/>
</dbReference>
<proteinExistence type="predicted"/>
<dbReference type="AlphaFoldDB" id="A0A7Z1S2A3"/>
<comment type="caution">
    <text evidence="2">The sequence shown here is derived from an EMBL/GenBank/DDBJ whole genome shotgun (WGS) entry which is preliminary data.</text>
</comment>
<reference evidence="2" key="1">
    <citation type="submission" date="2016-07" db="EMBL/GenBank/DDBJ databases">
        <authorList>
            <person name="Kauffman K."/>
            <person name="Arevalo P."/>
            <person name="Polz M.F."/>
        </authorList>
    </citation>
    <scope>NUCLEOTIDE SEQUENCE</scope>
    <source>
        <strain evidence="2">10N.222.46.E12</strain>
    </source>
</reference>
<dbReference type="EMBL" id="MDBS01000029">
    <property type="protein sequence ID" value="PMP28891.1"/>
    <property type="molecule type" value="Genomic_DNA"/>
</dbReference>
<feature type="signal peptide" evidence="1">
    <location>
        <begin position="1"/>
        <end position="22"/>
    </location>
</feature>
<reference evidence="2" key="2">
    <citation type="journal article" date="2018" name="Nature">
        <title>A major lineage of non-tailed dsDNA viruses as unrecognized killers of marine bacteria.</title>
        <authorList>
            <person name="Kauffman K.M."/>
            <person name="Hussain F.A."/>
            <person name="Yang J."/>
            <person name="Arevalo P."/>
            <person name="Brown J.M."/>
            <person name="Chang W.K."/>
            <person name="VanInsberghe D."/>
            <person name="Elsherbini J."/>
            <person name="Sharma R.S."/>
            <person name="Cutler M.B."/>
            <person name="Kelly L."/>
            <person name="Polz M.F."/>
        </authorList>
    </citation>
    <scope>NUCLEOTIDE SEQUENCE</scope>
    <source>
        <strain evidence="2">10N.222.46.E12</strain>
    </source>
</reference>